<dbReference type="PROSITE" id="PS51257">
    <property type="entry name" value="PROKAR_LIPOPROTEIN"/>
    <property type="match status" value="1"/>
</dbReference>
<evidence type="ECO:0000256" key="1">
    <source>
        <dbReference type="SAM" id="MobiDB-lite"/>
    </source>
</evidence>
<comment type="caution">
    <text evidence="2">The sequence shown here is derived from an EMBL/GenBank/DDBJ whole genome shotgun (WGS) entry which is preliminary data.</text>
</comment>
<evidence type="ECO:0008006" key="4">
    <source>
        <dbReference type="Google" id="ProtNLM"/>
    </source>
</evidence>
<protein>
    <recommendedName>
        <fullName evidence="4">Lipoprotein</fullName>
    </recommendedName>
</protein>
<keyword evidence="3" id="KW-1185">Reference proteome</keyword>
<accession>S9PFK8</accession>
<dbReference type="RefSeq" id="WP_002626736.1">
    <property type="nucleotide sequence ID" value="NZ_ANAH02000009.1"/>
</dbReference>
<dbReference type="Proteomes" id="UP000011682">
    <property type="component" value="Unassembled WGS sequence"/>
</dbReference>
<dbReference type="EMBL" id="ANAH02000009">
    <property type="protein sequence ID" value="EPX61866.1"/>
    <property type="molecule type" value="Genomic_DNA"/>
</dbReference>
<dbReference type="OrthoDB" id="5522288at2"/>
<dbReference type="AlphaFoldDB" id="S9PFK8"/>
<proteinExistence type="predicted"/>
<evidence type="ECO:0000313" key="3">
    <source>
        <dbReference type="Proteomes" id="UP000011682"/>
    </source>
</evidence>
<feature type="region of interest" description="Disordered" evidence="1">
    <location>
        <begin position="22"/>
        <end position="41"/>
    </location>
</feature>
<dbReference type="eggNOG" id="ENOG5032AUE">
    <property type="taxonomic scope" value="Bacteria"/>
</dbReference>
<sequence length="223" mass="24896">MKLAKTVVLAVFFIGCATTQRPDGPGTGGSGPSSSPGAKPAVKKELPWLNVPGGRMKTTLFYGPWQCRREFMNGCQRECASEGHTLKGCMWLADLKFDWEGRLVVLPVPVTAGSRYGIYHCCCYYPELSPEDNAAQRKAWSRFRTSFRKAWSEKFGQWPEQAGVSWPGHHIRDLWHGGDPVDPNNIFPAQPDVHEVYNDQYPACYGGKSPWNTVGPNLPYTDN</sequence>
<evidence type="ECO:0000313" key="2">
    <source>
        <dbReference type="EMBL" id="EPX61866.1"/>
    </source>
</evidence>
<gene>
    <name evidence="2" type="ORF">D187_010485</name>
</gene>
<name>S9PFK8_CYSF2</name>
<reference evidence="2" key="1">
    <citation type="submission" date="2013-05" db="EMBL/GenBank/DDBJ databases">
        <title>Genome assembly of Cystobacter fuscus DSM 2262.</title>
        <authorList>
            <person name="Sharma G."/>
            <person name="Khatri I."/>
            <person name="Kaur C."/>
            <person name="Mayilraj S."/>
            <person name="Subramanian S."/>
        </authorList>
    </citation>
    <scope>NUCLEOTIDE SEQUENCE [LARGE SCALE GENOMIC DNA]</scope>
    <source>
        <strain evidence="2">DSM 2262</strain>
    </source>
</reference>
<organism evidence="2 3">
    <name type="scientific">Cystobacter fuscus (strain ATCC 25194 / DSM 2262 / NBRC 100088 / M29)</name>
    <dbReference type="NCBI Taxonomy" id="1242864"/>
    <lineage>
        <taxon>Bacteria</taxon>
        <taxon>Pseudomonadati</taxon>
        <taxon>Myxococcota</taxon>
        <taxon>Myxococcia</taxon>
        <taxon>Myxococcales</taxon>
        <taxon>Cystobacterineae</taxon>
        <taxon>Archangiaceae</taxon>
        <taxon>Cystobacter</taxon>
    </lineage>
</organism>